<feature type="non-terminal residue" evidence="1">
    <location>
        <position position="1"/>
    </location>
</feature>
<protein>
    <submittedName>
        <fullName evidence="1">Uncharacterized protein</fullName>
    </submittedName>
</protein>
<proteinExistence type="predicted"/>
<dbReference type="AlphaFoldDB" id="A0A382EZ48"/>
<sequence length="52" mass="6313">RFCGNRLIYDYALRTVLEHQEYFEKNIGCNKYRQSLIGFSLEIQRVMRTILL</sequence>
<accession>A0A382EZ48</accession>
<evidence type="ECO:0000313" key="1">
    <source>
        <dbReference type="EMBL" id="SVB55384.1"/>
    </source>
</evidence>
<organism evidence="1">
    <name type="scientific">marine metagenome</name>
    <dbReference type="NCBI Taxonomy" id="408172"/>
    <lineage>
        <taxon>unclassified sequences</taxon>
        <taxon>metagenomes</taxon>
        <taxon>ecological metagenomes</taxon>
    </lineage>
</organism>
<gene>
    <name evidence="1" type="ORF">METZ01_LOCUS208238</name>
</gene>
<reference evidence="1" key="1">
    <citation type="submission" date="2018-05" db="EMBL/GenBank/DDBJ databases">
        <authorList>
            <person name="Lanie J.A."/>
            <person name="Ng W.-L."/>
            <person name="Kazmierczak K.M."/>
            <person name="Andrzejewski T.M."/>
            <person name="Davidsen T.M."/>
            <person name="Wayne K.J."/>
            <person name="Tettelin H."/>
            <person name="Glass J.I."/>
            <person name="Rusch D."/>
            <person name="Podicherti R."/>
            <person name="Tsui H.-C.T."/>
            <person name="Winkler M.E."/>
        </authorList>
    </citation>
    <scope>NUCLEOTIDE SEQUENCE</scope>
</reference>
<dbReference type="EMBL" id="UINC01046853">
    <property type="protein sequence ID" value="SVB55384.1"/>
    <property type="molecule type" value="Genomic_DNA"/>
</dbReference>
<name>A0A382EZ48_9ZZZZ</name>